<protein>
    <submittedName>
        <fullName evidence="1">Uncharacterized protein</fullName>
    </submittedName>
</protein>
<evidence type="ECO:0000313" key="2">
    <source>
        <dbReference type="Proteomes" id="UP000002015"/>
    </source>
</evidence>
<reference evidence="1 2" key="1">
    <citation type="submission" date="2007-08" db="EMBL/GenBank/DDBJ databases">
        <title>Complete sequence of Shewanella sediminis HAW-EB3.</title>
        <authorList>
            <consortium name="US DOE Joint Genome Institute"/>
            <person name="Copeland A."/>
            <person name="Lucas S."/>
            <person name="Lapidus A."/>
            <person name="Barry K."/>
            <person name="Glavina del Rio T."/>
            <person name="Dalin E."/>
            <person name="Tice H."/>
            <person name="Pitluck S."/>
            <person name="Chertkov O."/>
            <person name="Brettin T."/>
            <person name="Bruce D."/>
            <person name="Detter J.C."/>
            <person name="Han C."/>
            <person name="Schmutz J."/>
            <person name="Larimer F."/>
            <person name="Land M."/>
            <person name="Hauser L."/>
            <person name="Kyrpides N."/>
            <person name="Kim E."/>
            <person name="Zhao J.-S."/>
            <person name="Richardson P."/>
        </authorList>
    </citation>
    <scope>NUCLEOTIDE SEQUENCE [LARGE SCALE GENOMIC DNA]</scope>
    <source>
        <strain evidence="1 2">HAW-EB3</strain>
    </source>
</reference>
<name>A8FZY1_SHESH</name>
<organism evidence="1 2">
    <name type="scientific">Shewanella sediminis (strain HAW-EB3)</name>
    <dbReference type="NCBI Taxonomy" id="425104"/>
    <lineage>
        <taxon>Bacteria</taxon>
        <taxon>Pseudomonadati</taxon>
        <taxon>Pseudomonadota</taxon>
        <taxon>Gammaproteobacteria</taxon>
        <taxon>Alteromonadales</taxon>
        <taxon>Shewanellaceae</taxon>
        <taxon>Shewanella</taxon>
    </lineage>
</organism>
<accession>A8FZY1</accession>
<dbReference type="KEGG" id="sse:Ssed_3800"/>
<sequence>MEYKMSSPIGGFYLNAQYRKKAEKFELSSKPKLNISIELQLDGGIILNDSQIGLADIECRFSSSQAAISLHPTVTTTGMIRLDCSIKIEHQDDDIAQTKQQLVNIESSETLSTLVEGNERIRLKISCNIC</sequence>
<proteinExistence type="predicted"/>
<keyword evidence="2" id="KW-1185">Reference proteome</keyword>
<dbReference type="AlphaFoldDB" id="A8FZY1"/>
<dbReference type="STRING" id="425104.Ssed_3800"/>
<dbReference type="eggNOG" id="ENOG5031GTU">
    <property type="taxonomic scope" value="Bacteria"/>
</dbReference>
<evidence type="ECO:0000313" key="1">
    <source>
        <dbReference type="EMBL" id="ABV38404.1"/>
    </source>
</evidence>
<dbReference type="EMBL" id="CP000821">
    <property type="protein sequence ID" value="ABV38404.1"/>
    <property type="molecule type" value="Genomic_DNA"/>
</dbReference>
<gene>
    <name evidence="1" type="ordered locus">Ssed_3800</name>
</gene>
<dbReference type="Proteomes" id="UP000002015">
    <property type="component" value="Chromosome"/>
</dbReference>
<dbReference type="HOGENOM" id="CLU_2002356_0_0_6"/>